<feature type="compositionally biased region" description="Polar residues" evidence="1">
    <location>
        <begin position="216"/>
        <end position="226"/>
    </location>
</feature>
<dbReference type="PANTHER" id="PTHR34197">
    <property type="entry name" value="OS04G0591300 PROTEIN"/>
    <property type="match status" value="1"/>
</dbReference>
<dbReference type="EMBL" id="JBCNJP010000027">
    <property type="protein sequence ID" value="KAK9052950.1"/>
    <property type="molecule type" value="Genomic_DNA"/>
</dbReference>
<feature type="region of interest" description="Disordered" evidence="1">
    <location>
        <begin position="207"/>
        <end position="234"/>
    </location>
</feature>
<proteinExistence type="predicted"/>
<gene>
    <name evidence="2" type="ORF">SSX86_029580</name>
</gene>
<dbReference type="Proteomes" id="UP001408789">
    <property type="component" value="Unassembled WGS sequence"/>
</dbReference>
<comment type="caution">
    <text evidence="2">The sequence shown here is derived from an EMBL/GenBank/DDBJ whole genome shotgun (WGS) entry which is preliminary data.</text>
</comment>
<evidence type="ECO:0000313" key="3">
    <source>
        <dbReference type="Proteomes" id="UP001408789"/>
    </source>
</evidence>
<protein>
    <submittedName>
        <fullName evidence="2">Uncharacterized protein</fullName>
    </submittedName>
</protein>
<evidence type="ECO:0000313" key="2">
    <source>
        <dbReference type="EMBL" id="KAK9052950.1"/>
    </source>
</evidence>
<accession>A0AAP0GMI1</accession>
<dbReference type="PANTHER" id="PTHR34197:SF2">
    <property type="entry name" value="OS04G0591300 PROTEIN"/>
    <property type="match status" value="1"/>
</dbReference>
<sequence>MAFYADEEEVWKCPKHPLKRRRTGICPTCLRERLVTLCPECANTLPCSCSPPPADSTSTSSSSSSSFSRFRYSRGDGFFSSAAGGGEVGRVSNLIESEPAFRKSRSLAVPSFLRSRSRYVDGGFDREFRDVEKKPPLPRVSRSRINFWSVFKVSKTRKCDLHDDDSNQSDVSGATEDYSRMMRSRSVAVGAGERFSPATSKRRGWYFPSPMKAFRQSKTSKLQPNERSLMPERG</sequence>
<reference evidence="2 3" key="1">
    <citation type="submission" date="2024-04" db="EMBL/GenBank/DDBJ databases">
        <title>The reference genome of an endangered Asteraceae, Deinandra increscens subsp. villosa, native to the Central Coast of California.</title>
        <authorList>
            <person name="Guilliams M."/>
            <person name="Hasenstab-Lehman K."/>
            <person name="Meyer R."/>
            <person name="Mcevoy S."/>
        </authorList>
    </citation>
    <scope>NUCLEOTIDE SEQUENCE [LARGE SCALE GENOMIC DNA]</scope>
    <source>
        <tissue evidence="2">Leaf</tissue>
    </source>
</reference>
<dbReference type="AlphaFoldDB" id="A0AAP0GMI1"/>
<organism evidence="2 3">
    <name type="scientific">Deinandra increscens subsp. villosa</name>
    <dbReference type="NCBI Taxonomy" id="3103831"/>
    <lineage>
        <taxon>Eukaryota</taxon>
        <taxon>Viridiplantae</taxon>
        <taxon>Streptophyta</taxon>
        <taxon>Embryophyta</taxon>
        <taxon>Tracheophyta</taxon>
        <taxon>Spermatophyta</taxon>
        <taxon>Magnoliopsida</taxon>
        <taxon>eudicotyledons</taxon>
        <taxon>Gunneridae</taxon>
        <taxon>Pentapetalae</taxon>
        <taxon>asterids</taxon>
        <taxon>campanulids</taxon>
        <taxon>Asterales</taxon>
        <taxon>Asteraceae</taxon>
        <taxon>Asteroideae</taxon>
        <taxon>Heliantheae alliance</taxon>
        <taxon>Madieae</taxon>
        <taxon>Madiinae</taxon>
        <taxon>Deinandra</taxon>
    </lineage>
</organism>
<evidence type="ECO:0000256" key="1">
    <source>
        <dbReference type="SAM" id="MobiDB-lite"/>
    </source>
</evidence>
<keyword evidence="3" id="KW-1185">Reference proteome</keyword>
<name>A0AAP0GMI1_9ASTR</name>